<dbReference type="RefSeq" id="XP_056042741.1">
    <property type="nucleotide sequence ID" value="XM_056188033.1"/>
</dbReference>
<dbReference type="Gene3D" id="3.40.50.300">
    <property type="entry name" value="P-loop containing nucleotide triphosphate hydrolases"/>
    <property type="match status" value="1"/>
</dbReference>
<dbReference type="AlphaFoldDB" id="A0AAD7QQS8"/>
<dbReference type="GeneID" id="80883199"/>
<evidence type="ECO:0000313" key="1">
    <source>
        <dbReference type="EMBL" id="KAJ8099291.1"/>
    </source>
</evidence>
<dbReference type="SUPFAM" id="SSF52540">
    <property type="entry name" value="P-loop containing nucleoside triphosphate hydrolases"/>
    <property type="match status" value="1"/>
</dbReference>
<comment type="caution">
    <text evidence="1">The sequence shown here is derived from an EMBL/GenBank/DDBJ whole genome shotgun (WGS) entry which is preliminary data.</text>
</comment>
<sequence length="686" mass="75220">MISPELVFNHKDMPDSVLSPFSTPSPSQFAESIEPEIDSHGAIEYKLHMLSPHPARLAQLTTQLQWRLAQGQGQAIYEIGVASDGTLTGLLDSEIYGSLRTLKRMSRIVGAWFKVVRVIPILGQEVAEFDQTASRRVVEVHVFKKTVEKDVIKMFLVGATNTGKSSLLGKICYDIPDNGRGKARMKVLKHRHELASGRTSSIGIEVFGYNTSSAFVASFESDDSAFEYDDRMDQSGRVIVSNYTNKYTYEDIVASSNRVVMTFDTPGASDKLGLLCRNLALYEPDITVAAISGNGGRWAEYLDIALRATPRVAVLLTKSDTFTSTEQLKTLLRAILLRIATFRREGDANIDAMDEDDGERYQHLFGKMVNSPSMAIECAANEYCVPVFLVSSVSGCGIPFLHEFLNGLEPRRITAVALKDEDEEEQEDTAPIDASAIDYDHLIHHTSNCDCTSASVSTAAEEDFTPTTSKLNFFVTSVFDSGRILTGVVRSGTLLLGRTYYLGIASSSSSLSSSSASSSDESIASSDLSLPKRKFVKIVVRSIQKLRFPSLELREGDIGSIGIEIIDSSCSSASTSRRRPFKIQKGMSVMPWPSQPTLVANGVMVEISAQSNAVQECRLGDMVTVFNGFERAGEVVKIDGELDNERRTVHVKFLGSRREFVCEGQYAIMDIGGDKISGRIVTGIQL</sequence>
<protein>
    <recommendedName>
        <fullName evidence="3">Tr-type G domain-containing protein</fullName>
    </recommendedName>
</protein>
<name>A0AAD7QQS8_9ASCO</name>
<evidence type="ECO:0000313" key="2">
    <source>
        <dbReference type="Proteomes" id="UP001217417"/>
    </source>
</evidence>
<dbReference type="Proteomes" id="UP001217417">
    <property type="component" value="Unassembled WGS sequence"/>
</dbReference>
<dbReference type="EMBL" id="JARPMG010000007">
    <property type="protein sequence ID" value="KAJ8099291.1"/>
    <property type="molecule type" value="Genomic_DNA"/>
</dbReference>
<dbReference type="InterPro" id="IPR027417">
    <property type="entry name" value="P-loop_NTPase"/>
</dbReference>
<proteinExistence type="predicted"/>
<dbReference type="PANTHER" id="PTHR43721">
    <property type="entry name" value="ELONGATION FACTOR TU-RELATED"/>
    <property type="match status" value="1"/>
</dbReference>
<dbReference type="GO" id="GO:0003746">
    <property type="term" value="F:translation elongation factor activity"/>
    <property type="evidence" value="ECO:0007669"/>
    <property type="project" value="TreeGrafter"/>
</dbReference>
<gene>
    <name evidence="1" type="ORF">POJ06DRAFT_256548</name>
</gene>
<dbReference type="InterPro" id="IPR050055">
    <property type="entry name" value="EF-Tu_GTPase"/>
</dbReference>
<organism evidence="1 2">
    <name type="scientific">Lipomyces tetrasporus</name>
    <dbReference type="NCBI Taxonomy" id="54092"/>
    <lineage>
        <taxon>Eukaryota</taxon>
        <taxon>Fungi</taxon>
        <taxon>Dikarya</taxon>
        <taxon>Ascomycota</taxon>
        <taxon>Saccharomycotina</taxon>
        <taxon>Lipomycetes</taxon>
        <taxon>Lipomycetales</taxon>
        <taxon>Lipomycetaceae</taxon>
        <taxon>Lipomyces</taxon>
    </lineage>
</organism>
<evidence type="ECO:0008006" key="3">
    <source>
        <dbReference type="Google" id="ProtNLM"/>
    </source>
</evidence>
<accession>A0AAD7QQS8</accession>
<reference evidence="1" key="1">
    <citation type="submission" date="2023-03" db="EMBL/GenBank/DDBJ databases">
        <title>Near-Complete genome sequence of Lipomyces tetrasporous NRRL Y-64009, an oleaginous yeast capable of growing on lignocellulosic hydrolysates.</title>
        <authorList>
            <consortium name="Lawrence Berkeley National Laboratory"/>
            <person name="Jagtap S.S."/>
            <person name="Liu J.-J."/>
            <person name="Walukiewicz H.E."/>
            <person name="Pangilinan J."/>
            <person name="Lipzen A."/>
            <person name="Ahrendt S."/>
            <person name="Koriabine M."/>
            <person name="Cobaugh K."/>
            <person name="Salamov A."/>
            <person name="Yoshinaga Y."/>
            <person name="Ng V."/>
            <person name="Daum C."/>
            <person name="Grigoriev I.V."/>
            <person name="Slininger P.J."/>
            <person name="Dien B.S."/>
            <person name="Jin Y.-S."/>
            <person name="Rao C.V."/>
        </authorList>
    </citation>
    <scope>NUCLEOTIDE SEQUENCE</scope>
    <source>
        <strain evidence="1">NRRL Y-64009</strain>
    </source>
</reference>
<dbReference type="PANTHER" id="PTHR43721:SF30">
    <property type="entry name" value="TR-TYPE G DOMAIN-CONTAINING PROTEIN"/>
    <property type="match status" value="1"/>
</dbReference>
<keyword evidence="2" id="KW-1185">Reference proteome</keyword>